<proteinExistence type="predicted"/>
<name>A0A2T7UXY0_9RHOB</name>
<protein>
    <submittedName>
        <fullName evidence="2">Transglutaminase</fullName>
    </submittedName>
</protein>
<keyword evidence="3" id="KW-1185">Reference proteome</keyword>
<evidence type="ECO:0000313" key="2">
    <source>
        <dbReference type="EMBL" id="PVE49426.1"/>
    </source>
</evidence>
<dbReference type="EMBL" id="QDDR01000001">
    <property type="protein sequence ID" value="PVE49426.1"/>
    <property type="molecule type" value="Genomic_DNA"/>
</dbReference>
<sequence length="244" mass="26920">MNDLAPTRPALLARTPLLDFDHPALTALIARRGWATLPEAGRIGATYDFVRDEIAFGYNREDAIPASEVLADGYGQCNTKAVLLMALLRALGVPCRLHGFTIDKRLQKGVVPPLVYPLAPRDILHSWVEIRHQGRWLDLEGFILDADYLSALQRRFGAGALCGYGAGTECLGAPGVAWQGESTYIQRTGINADLGLWDSPDAFYASHAQGFGGLRGWLYRHAIRHWMNARVRRLRESGSAGMYT</sequence>
<gene>
    <name evidence="2" type="ORF">DDE23_03240</name>
</gene>
<evidence type="ECO:0000259" key="1">
    <source>
        <dbReference type="Pfam" id="PF01841"/>
    </source>
</evidence>
<dbReference type="SUPFAM" id="SSF54001">
    <property type="entry name" value="Cysteine proteinases"/>
    <property type="match status" value="1"/>
</dbReference>
<dbReference type="Gene3D" id="3.10.620.30">
    <property type="match status" value="1"/>
</dbReference>
<evidence type="ECO:0000313" key="3">
    <source>
        <dbReference type="Proteomes" id="UP000244810"/>
    </source>
</evidence>
<feature type="domain" description="Transglutaminase-like" evidence="1">
    <location>
        <begin position="40"/>
        <end position="139"/>
    </location>
</feature>
<reference evidence="2 3" key="1">
    <citation type="journal article" date="2011" name="Syst. Appl. Microbiol.">
        <title>Defluviimonas denitrificans gen. nov., sp. nov., and Pararhodobacter aggregans gen. nov., sp. nov., non-phototrophic Rhodobacteraceae from the biofilter of a marine aquaculture.</title>
        <authorList>
            <person name="Foesel B.U."/>
            <person name="Drake H.L."/>
            <person name="Schramm A."/>
        </authorList>
    </citation>
    <scope>NUCLEOTIDE SEQUENCE [LARGE SCALE GENOMIC DNA]</scope>
    <source>
        <strain evidence="2 3">D1-19</strain>
    </source>
</reference>
<dbReference type="Proteomes" id="UP000244810">
    <property type="component" value="Unassembled WGS sequence"/>
</dbReference>
<dbReference type="PANTHER" id="PTHR33490">
    <property type="entry name" value="BLR5614 PROTEIN-RELATED"/>
    <property type="match status" value="1"/>
</dbReference>
<dbReference type="InterPro" id="IPR002931">
    <property type="entry name" value="Transglutaminase-like"/>
</dbReference>
<dbReference type="Pfam" id="PF01841">
    <property type="entry name" value="Transglut_core"/>
    <property type="match status" value="1"/>
</dbReference>
<dbReference type="OrthoDB" id="5438043at2"/>
<accession>A0A2T7UXY0</accession>
<organism evidence="2 3">
    <name type="scientific">Pararhodobacter aggregans</name>
    <dbReference type="NCBI Taxonomy" id="404875"/>
    <lineage>
        <taxon>Bacteria</taxon>
        <taxon>Pseudomonadati</taxon>
        <taxon>Pseudomonadota</taxon>
        <taxon>Alphaproteobacteria</taxon>
        <taxon>Rhodobacterales</taxon>
        <taxon>Paracoccaceae</taxon>
        <taxon>Pararhodobacter</taxon>
    </lineage>
</organism>
<comment type="caution">
    <text evidence="2">The sequence shown here is derived from an EMBL/GenBank/DDBJ whole genome shotgun (WGS) entry which is preliminary data.</text>
</comment>
<dbReference type="InterPro" id="IPR038765">
    <property type="entry name" value="Papain-like_cys_pep_sf"/>
</dbReference>
<dbReference type="RefSeq" id="WP_107749930.1">
    <property type="nucleotide sequence ID" value="NZ_QBKF01000001.1"/>
</dbReference>
<dbReference type="AlphaFoldDB" id="A0A2T7UXY0"/>